<dbReference type="KEGG" id="cser:CCO03_18135"/>
<proteinExistence type="predicted"/>
<keyword evidence="1" id="KW-0472">Membrane</keyword>
<keyword evidence="4" id="KW-1185">Reference proteome</keyword>
<feature type="transmembrane region" description="Helical" evidence="1">
    <location>
        <begin position="126"/>
        <end position="144"/>
    </location>
</feature>
<dbReference type="AlphaFoldDB" id="A0A1Y0ESI9"/>
<feature type="domain" description="EamA" evidence="2">
    <location>
        <begin position="8"/>
        <end position="137"/>
    </location>
</feature>
<dbReference type="GO" id="GO:0016020">
    <property type="term" value="C:membrane"/>
    <property type="evidence" value="ECO:0007669"/>
    <property type="project" value="InterPro"/>
</dbReference>
<reference evidence="3 4" key="1">
    <citation type="submission" date="2017-05" db="EMBL/GenBank/DDBJ databases">
        <authorList>
            <person name="Song R."/>
            <person name="Chenine A.L."/>
            <person name="Ruprecht R.M."/>
        </authorList>
    </citation>
    <scope>NUCLEOTIDE SEQUENCE [LARGE SCALE GENOMIC DNA]</scope>
    <source>
        <strain evidence="3 4">DSM 26136</strain>
    </source>
</reference>
<dbReference type="PANTHER" id="PTHR22911:SF137">
    <property type="entry name" value="SOLUTE CARRIER FAMILY 35 MEMBER G2-RELATED"/>
    <property type="match status" value="1"/>
</dbReference>
<dbReference type="PANTHER" id="PTHR22911">
    <property type="entry name" value="ACYL-MALONYL CONDENSING ENZYME-RELATED"/>
    <property type="match status" value="1"/>
</dbReference>
<feature type="transmembrane region" description="Helical" evidence="1">
    <location>
        <begin position="66"/>
        <end position="87"/>
    </location>
</feature>
<feature type="transmembrane region" description="Helical" evidence="1">
    <location>
        <begin position="263"/>
        <end position="281"/>
    </location>
</feature>
<protein>
    <submittedName>
        <fullName evidence="3">EamA family transporter</fullName>
    </submittedName>
</protein>
<feature type="transmembrane region" description="Helical" evidence="1">
    <location>
        <begin position="35"/>
        <end position="54"/>
    </location>
</feature>
<evidence type="ECO:0000313" key="3">
    <source>
        <dbReference type="EMBL" id="ARU06341.1"/>
    </source>
</evidence>
<feature type="transmembrane region" description="Helical" evidence="1">
    <location>
        <begin position="93"/>
        <end position="114"/>
    </location>
</feature>
<evidence type="ECO:0000259" key="2">
    <source>
        <dbReference type="Pfam" id="PF00892"/>
    </source>
</evidence>
<dbReference type="EMBL" id="CP021455">
    <property type="protein sequence ID" value="ARU06341.1"/>
    <property type="molecule type" value="Genomic_DNA"/>
</dbReference>
<dbReference type="SUPFAM" id="SSF103481">
    <property type="entry name" value="Multidrug resistance efflux transporter EmrE"/>
    <property type="match status" value="2"/>
</dbReference>
<dbReference type="InterPro" id="IPR037185">
    <property type="entry name" value="EmrE-like"/>
</dbReference>
<dbReference type="OrthoDB" id="9150437at2"/>
<evidence type="ECO:0000313" key="4">
    <source>
        <dbReference type="Proteomes" id="UP000196138"/>
    </source>
</evidence>
<feature type="transmembrane region" description="Helical" evidence="1">
    <location>
        <begin position="150"/>
        <end position="167"/>
    </location>
</feature>
<dbReference type="InterPro" id="IPR000620">
    <property type="entry name" value="EamA_dom"/>
</dbReference>
<organism evidence="3 4">
    <name type="scientific">Comamonas serinivorans</name>
    <dbReference type="NCBI Taxonomy" id="1082851"/>
    <lineage>
        <taxon>Bacteria</taxon>
        <taxon>Pseudomonadati</taxon>
        <taxon>Pseudomonadota</taxon>
        <taxon>Betaproteobacteria</taxon>
        <taxon>Burkholderiales</taxon>
        <taxon>Comamonadaceae</taxon>
        <taxon>Comamonas</taxon>
    </lineage>
</organism>
<keyword evidence="1" id="KW-1133">Transmembrane helix</keyword>
<feature type="transmembrane region" description="Helical" evidence="1">
    <location>
        <begin position="174"/>
        <end position="196"/>
    </location>
</feature>
<evidence type="ECO:0000256" key="1">
    <source>
        <dbReference type="SAM" id="Phobius"/>
    </source>
</evidence>
<sequence>MSSARQALWAAHVAAVLFGMTGVLGALIQASAWVITFGRASFAVVAIAVFAHLVKQPLRRGLTPHALGMLLVTGLLLAAHWVTFFVAVKVGGIAVATLGFASFPAFIALVDATWFREHIGQREAGLIALVSLGLVLVTPSFNWGHQGTAGLLWGLGSGVSFGLLAVINRRSRSALSAVQVALGQNIVVALAVAPMVWLHGLQLSPSDWGYLALLGVICTGLSQYLFVYSLGALNARVVGLIIALEPVYAIAVAWWLFAEQPSFRMLLGAALIVLATVVSALPRRSSA</sequence>
<dbReference type="RefSeq" id="WP_087283390.1">
    <property type="nucleotide sequence ID" value="NZ_CP021455.1"/>
</dbReference>
<feature type="transmembrane region" description="Helical" evidence="1">
    <location>
        <begin position="208"/>
        <end position="230"/>
    </location>
</feature>
<gene>
    <name evidence="3" type="ORF">CCO03_18135</name>
</gene>
<feature type="transmembrane region" description="Helical" evidence="1">
    <location>
        <begin position="237"/>
        <end position="257"/>
    </location>
</feature>
<dbReference type="Proteomes" id="UP000196138">
    <property type="component" value="Chromosome"/>
</dbReference>
<dbReference type="Pfam" id="PF00892">
    <property type="entry name" value="EamA"/>
    <property type="match status" value="2"/>
</dbReference>
<keyword evidence="1" id="KW-0812">Transmembrane</keyword>
<dbReference type="Gene3D" id="1.10.3730.20">
    <property type="match status" value="1"/>
</dbReference>
<feature type="domain" description="EamA" evidence="2">
    <location>
        <begin position="149"/>
        <end position="279"/>
    </location>
</feature>
<name>A0A1Y0ESI9_9BURK</name>
<accession>A0A1Y0ESI9</accession>